<dbReference type="RefSeq" id="WP_267794749.1">
    <property type="nucleotide sequence ID" value="NZ_JANIGP010000001.1"/>
</dbReference>
<dbReference type="EMBL" id="JANIGP010000001">
    <property type="protein sequence ID" value="MCY0106803.1"/>
    <property type="molecule type" value="Genomic_DNA"/>
</dbReference>
<evidence type="ECO:0000313" key="2">
    <source>
        <dbReference type="Proteomes" id="UP001207830"/>
    </source>
</evidence>
<name>A0ABT3YMT2_9PSED</name>
<sequence length="657" mass="72597">MCLAIGVSTVTPVAKKALDFAYLDGAVLAARSMGEWALRSGFGVDNVKVVDDGWVNNKPNPVTRVRVQQAVDELFPAEADVVDQLILSFCGHGLTGSNFGEIFWLFSDSLQMKYRIVVDRFYEEMFLLGVKRITLITDACREAPQSLELMRLDGSRGILVQGTRADETNFDSLACCHDGQLGYMVRDPAGAAPGKCIFSGVIADILWGLEPTAIENGLITTNALGKFARSRTAERARDYHLKLDPHCQVDPDAVVLYDTATPLKPPDDMQPWPSGSTVAVLGTEKKDEALDSAGFTAEEITTQRSVQQRTLRYRLFNKLPWFRRSKSKDPDSREVVSGITHLREDTDELHNIDMDTPRRRQMIKELSEQLRADSITMMVQRRFLEIDRPANANLIVWGEQATLLSNRATHSLRSEPPVNEFYVEPHTKGAPVLVRMGKEQVTPVVPYAGLYTAVVPSPNGDVFQVYGAHSSPQRYLAGMRTLREFSAGYLRADSVDRLAADLRHEKHADPMLGVICAYLYRALADYDNIRRMAYFYATRGQAVPFDIALLGGMEVTRNTHGALQLHVPAVKARESRPNAPALPDYATQATPAIFASVGGRCPWLGLGWDYVVEPRLESALLVEGLGEHASLIRRSGSTVLPAASARQLAEAWGLPPG</sequence>
<organism evidence="1 2">
    <name type="scientific">Pseudomonas monsensis</name>
    <dbReference type="NCBI Taxonomy" id="2745509"/>
    <lineage>
        <taxon>Bacteria</taxon>
        <taxon>Pseudomonadati</taxon>
        <taxon>Pseudomonadota</taxon>
        <taxon>Gammaproteobacteria</taxon>
        <taxon>Pseudomonadales</taxon>
        <taxon>Pseudomonadaceae</taxon>
        <taxon>Pseudomonas</taxon>
    </lineage>
</organism>
<protein>
    <submittedName>
        <fullName evidence="1">Caspase family protein</fullName>
    </submittedName>
</protein>
<gene>
    <name evidence="1" type="ORF">NQF78_00630</name>
</gene>
<keyword evidence="2" id="KW-1185">Reference proteome</keyword>
<evidence type="ECO:0000313" key="1">
    <source>
        <dbReference type="EMBL" id="MCY0106803.1"/>
    </source>
</evidence>
<dbReference type="Proteomes" id="UP001207830">
    <property type="component" value="Unassembled WGS sequence"/>
</dbReference>
<proteinExistence type="predicted"/>
<comment type="caution">
    <text evidence="1">The sequence shown here is derived from an EMBL/GenBank/DDBJ whole genome shotgun (WGS) entry which is preliminary data.</text>
</comment>
<reference evidence="1 2" key="1">
    <citation type="submission" date="2022-07" db="EMBL/GenBank/DDBJ databases">
        <title>Characterization of plant growth promoting rhizobacteria (PGPR) for use as bioinoculants in agriculture.</title>
        <authorList>
            <person name="Hassen A.I."/>
            <person name="Pierneef R."/>
        </authorList>
    </citation>
    <scope>NUCLEOTIDE SEQUENCE [LARGE SCALE GENOMIC DNA]</scope>
    <source>
        <strain evidence="1 2">SARCC-3054</strain>
    </source>
</reference>
<accession>A0ABT3YMT2</accession>